<keyword evidence="7" id="KW-0965">Cell junction</keyword>
<dbReference type="InterPro" id="IPR006187">
    <property type="entry name" value="Claudin"/>
</dbReference>
<feature type="transmembrane region" description="Helical" evidence="11">
    <location>
        <begin position="182"/>
        <end position="206"/>
    </location>
</feature>
<dbReference type="Proteomes" id="UP000261500">
    <property type="component" value="Unplaced"/>
</dbReference>
<feature type="transmembrane region" description="Helical" evidence="11">
    <location>
        <begin position="73"/>
        <end position="95"/>
    </location>
</feature>
<feature type="transmembrane region" description="Helical" evidence="11">
    <location>
        <begin position="144"/>
        <end position="170"/>
    </location>
</feature>
<evidence type="ECO:0000256" key="9">
    <source>
        <dbReference type="ARBA" id="ARBA00023136"/>
    </source>
</evidence>
<evidence type="ECO:0000256" key="1">
    <source>
        <dbReference type="ARBA" id="ARBA00004435"/>
    </source>
</evidence>
<dbReference type="InterPro" id="IPR017974">
    <property type="entry name" value="Claudin_CS"/>
</dbReference>
<dbReference type="AlphaFoldDB" id="A0A3B3VI62"/>
<keyword evidence="9 11" id="KW-0472">Membrane</keyword>
<comment type="subcellular location">
    <subcellularLocation>
        <location evidence="1">Cell junction</location>
        <location evidence="1">Tight junction</location>
    </subcellularLocation>
    <subcellularLocation>
        <location evidence="2">Cell membrane</location>
        <topology evidence="2">Multi-pass membrane protein</topology>
    </subcellularLocation>
</comment>
<dbReference type="Ensembl" id="ENSPLAT00000003326.1">
    <property type="protein sequence ID" value="ENSPLAP00000024464.1"/>
    <property type="gene ID" value="ENSPLAG00000010668.1"/>
</dbReference>
<dbReference type="STRING" id="48699.ENSPLAP00000024464"/>
<keyword evidence="5" id="KW-1003">Cell membrane</keyword>
<feature type="region of interest" description="Disordered" evidence="10">
    <location>
        <begin position="1"/>
        <end position="22"/>
    </location>
</feature>
<reference evidence="12" key="1">
    <citation type="submission" date="2025-08" db="UniProtKB">
        <authorList>
            <consortium name="Ensembl"/>
        </authorList>
    </citation>
    <scope>IDENTIFICATION</scope>
</reference>
<dbReference type="Gene3D" id="1.20.140.150">
    <property type="match status" value="1"/>
</dbReference>
<dbReference type="PRINTS" id="PR01077">
    <property type="entry name" value="CLAUDIN"/>
</dbReference>
<evidence type="ECO:0000256" key="6">
    <source>
        <dbReference type="ARBA" id="ARBA00022692"/>
    </source>
</evidence>
<keyword evidence="13" id="KW-1185">Reference proteome</keyword>
<keyword evidence="4" id="KW-0796">Tight junction</keyword>
<evidence type="ECO:0000256" key="2">
    <source>
        <dbReference type="ARBA" id="ARBA00004651"/>
    </source>
</evidence>
<evidence type="ECO:0000256" key="10">
    <source>
        <dbReference type="SAM" id="MobiDB-lite"/>
    </source>
</evidence>
<dbReference type="GO" id="GO:0005198">
    <property type="term" value="F:structural molecule activity"/>
    <property type="evidence" value="ECO:0007669"/>
    <property type="project" value="InterPro"/>
</dbReference>
<dbReference type="GeneTree" id="ENSGT00940000159077"/>
<proteinExistence type="inferred from homology"/>
<reference evidence="12" key="2">
    <citation type="submission" date="2025-09" db="UniProtKB">
        <authorList>
            <consortium name="Ensembl"/>
        </authorList>
    </citation>
    <scope>IDENTIFICATION</scope>
</reference>
<dbReference type="InterPro" id="IPR004031">
    <property type="entry name" value="PMP22/EMP/MP20/Claudin"/>
</dbReference>
<name>A0A3B3VI62_9TELE</name>
<dbReference type="Pfam" id="PF00822">
    <property type="entry name" value="PMP22_Claudin"/>
    <property type="match status" value="1"/>
</dbReference>
<dbReference type="GO" id="GO:0005923">
    <property type="term" value="C:bicellular tight junction"/>
    <property type="evidence" value="ECO:0007669"/>
    <property type="project" value="UniProtKB-SubCell"/>
</dbReference>
<feature type="transmembrane region" description="Helical" evidence="11">
    <location>
        <begin position="226"/>
        <end position="247"/>
    </location>
</feature>
<dbReference type="PANTHER" id="PTHR12002">
    <property type="entry name" value="CLAUDIN"/>
    <property type="match status" value="1"/>
</dbReference>
<dbReference type="PROSITE" id="PS01346">
    <property type="entry name" value="CLAUDIN"/>
    <property type="match status" value="1"/>
</dbReference>
<evidence type="ECO:0000313" key="12">
    <source>
        <dbReference type="Ensembl" id="ENSPLAP00000024464.1"/>
    </source>
</evidence>
<evidence type="ECO:0000256" key="11">
    <source>
        <dbReference type="SAM" id="Phobius"/>
    </source>
</evidence>
<keyword evidence="6 11" id="KW-0812">Transmembrane</keyword>
<evidence type="ECO:0000256" key="4">
    <source>
        <dbReference type="ARBA" id="ARBA00022427"/>
    </source>
</evidence>
<accession>A0A3B3VI62</accession>
<comment type="similarity">
    <text evidence="3">Belongs to the claudin family.</text>
</comment>
<keyword evidence="8 11" id="KW-1133">Transmembrane helix</keyword>
<protein>
    <submittedName>
        <fullName evidence="12">Claudin 8.3</fullName>
    </submittedName>
</protein>
<evidence type="ECO:0000256" key="3">
    <source>
        <dbReference type="ARBA" id="ARBA00008295"/>
    </source>
</evidence>
<evidence type="ECO:0000256" key="5">
    <source>
        <dbReference type="ARBA" id="ARBA00022475"/>
    </source>
</evidence>
<evidence type="ECO:0000256" key="7">
    <source>
        <dbReference type="ARBA" id="ARBA00022949"/>
    </source>
</evidence>
<evidence type="ECO:0000313" key="13">
    <source>
        <dbReference type="Proteomes" id="UP000261500"/>
    </source>
</evidence>
<organism evidence="12 13">
    <name type="scientific">Poecilia latipinna</name>
    <name type="common">sailfin molly</name>
    <dbReference type="NCBI Taxonomy" id="48699"/>
    <lineage>
        <taxon>Eukaryota</taxon>
        <taxon>Metazoa</taxon>
        <taxon>Chordata</taxon>
        <taxon>Craniata</taxon>
        <taxon>Vertebrata</taxon>
        <taxon>Euteleostomi</taxon>
        <taxon>Actinopterygii</taxon>
        <taxon>Neopterygii</taxon>
        <taxon>Teleostei</taxon>
        <taxon>Neoteleostei</taxon>
        <taxon>Acanthomorphata</taxon>
        <taxon>Ovalentaria</taxon>
        <taxon>Atherinomorphae</taxon>
        <taxon>Cyprinodontiformes</taxon>
        <taxon>Poeciliidae</taxon>
        <taxon>Poeciliinae</taxon>
        <taxon>Poecilia</taxon>
    </lineage>
</organism>
<sequence>MAHQSSVRSSHHPGSIYTPGNSSYVTQTPTLYTTYTGNTPSSFQSSFHPVPQTPVFIAYKESMVHPESRLSEIAAICTGLIGLIGASATTGLPMWKVTITRGENKTEMARRWEGLWMNCYNQANIRMQCKVYYSLLHLSPDLQAGRGLMCSSVTLSGLGLLFALAGMKCIPWFQDIKWVKTMILMVAGGIQFMACICIFIPVSWTGQVILRDLYDPPLTDTQKREMGGALYIGWVAGTFLFASALLFTCRCFPTDNKPTMTSYHPVSTLNNCIYDLIALQNYSVVYLPFLNLYETLLYRFQFPS</sequence>
<evidence type="ECO:0000256" key="8">
    <source>
        <dbReference type="ARBA" id="ARBA00022989"/>
    </source>
</evidence>
<dbReference type="GO" id="GO:0005886">
    <property type="term" value="C:plasma membrane"/>
    <property type="evidence" value="ECO:0007669"/>
    <property type="project" value="UniProtKB-SubCell"/>
</dbReference>